<keyword evidence="2" id="KW-1185">Reference proteome</keyword>
<gene>
    <name evidence="1" type="ORF">DSO57_1026834</name>
</gene>
<organism evidence="1 2">
    <name type="scientific">Entomophthora muscae</name>
    <dbReference type="NCBI Taxonomy" id="34485"/>
    <lineage>
        <taxon>Eukaryota</taxon>
        <taxon>Fungi</taxon>
        <taxon>Fungi incertae sedis</taxon>
        <taxon>Zoopagomycota</taxon>
        <taxon>Entomophthoromycotina</taxon>
        <taxon>Entomophthoromycetes</taxon>
        <taxon>Entomophthorales</taxon>
        <taxon>Entomophthoraceae</taxon>
        <taxon>Entomophthora</taxon>
    </lineage>
</organism>
<accession>A0ACC2S3X0</accession>
<dbReference type="Proteomes" id="UP001165960">
    <property type="component" value="Unassembled WGS sequence"/>
</dbReference>
<evidence type="ECO:0000313" key="1">
    <source>
        <dbReference type="EMBL" id="KAJ9056983.1"/>
    </source>
</evidence>
<reference evidence="1" key="1">
    <citation type="submission" date="2022-04" db="EMBL/GenBank/DDBJ databases">
        <title>Genome of the entomopathogenic fungus Entomophthora muscae.</title>
        <authorList>
            <person name="Elya C."/>
            <person name="Lovett B.R."/>
            <person name="Lee E."/>
            <person name="Macias A.M."/>
            <person name="Hajek A.E."/>
            <person name="De Bivort B.L."/>
            <person name="Kasson M.T."/>
            <person name="De Fine Licht H.H."/>
            <person name="Stajich J.E."/>
        </authorList>
    </citation>
    <scope>NUCLEOTIDE SEQUENCE</scope>
    <source>
        <strain evidence="1">Berkeley</strain>
    </source>
</reference>
<sequence>MSTQLFGVLYITLMGMVDSMVPNSGPWSLLGKSLAPILWWALHTGLAVPHPESPNESTYACLPDTQQTSSV</sequence>
<name>A0ACC2S3X0_9FUNG</name>
<comment type="caution">
    <text evidence="1">The sequence shown here is derived from an EMBL/GenBank/DDBJ whole genome shotgun (WGS) entry which is preliminary data.</text>
</comment>
<dbReference type="EMBL" id="QTSX02005839">
    <property type="protein sequence ID" value="KAJ9056983.1"/>
    <property type="molecule type" value="Genomic_DNA"/>
</dbReference>
<evidence type="ECO:0000313" key="2">
    <source>
        <dbReference type="Proteomes" id="UP001165960"/>
    </source>
</evidence>
<proteinExistence type="predicted"/>
<protein>
    <submittedName>
        <fullName evidence="1">Uncharacterized protein</fullName>
    </submittedName>
</protein>